<keyword evidence="3" id="KW-1185">Reference proteome</keyword>
<gene>
    <name evidence="2" type="ORF">SAMN04488525_101734</name>
</gene>
<dbReference type="SUPFAM" id="SSF159006">
    <property type="entry name" value="YopX-like"/>
    <property type="match status" value="1"/>
</dbReference>
<proteinExistence type="predicted"/>
<dbReference type="Gene3D" id="2.30.30.290">
    <property type="entry name" value="YopX-like domains"/>
    <property type="match status" value="1"/>
</dbReference>
<feature type="domain" description="YopX protein" evidence="1">
    <location>
        <begin position="42"/>
        <end position="131"/>
    </location>
</feature>
<name>A0AB37ZXH1_9LACT</name>
<evidence type="ECO:0000259" key="1">
    <source>
        <dbReference type="Pfam" id="PF09643"/>
    </source>
</evidence>
<protein>
    <submittedName>
        <fullName evidence="2">Phage uncharacterized protein TIGR01671</fullName>
    </submittedName>
</protein>
<sequence length="134" mass="15605">MNDNKFRGKTENGEWKRGLLTFMFGQYAIVNPIDENSVYLIDKETAGQFTKIKGTGGREIYDGDIIRLRERTVNGTELTHICRVYQKGNGMWMTEGHPEHDRKYRTRLSLYPYRHEAEVIGNAYDNPELLEVCL</sequence>
<dbReference type="AlphaFoldDB" id="A0AB37ZXH1"/>
<dbReference type="InterPro" id="IPR019096">
    <property type="entry name" value="YopX_protein"/>
</dbReference>
<evidence type="ECO:0000313" key="3">
    <source>
        <dbReference type="Proteomes" id="UP000199042"/>
    </source>
</evidence>
<dbReference type="InterPro" id="IPR023385">
    <property type="entry name" value="YopX-like_C"/>
</dbReference>
<dbReference type="Proteomes" id="UP000199042">
    <property type="component" value="Unassembled WGS sequence"/>
</dbReference>
<accession>A0AB37ZXH1</accession>
<dbReference type="EMBL" id="FNQH01000001">
    <property type="protein sequence ID" value="SDZ96306.1"/>
    <property type="molecule type" value="Genomic_DNA"/>
</dbReference>
<dbReference type="RefSeq" id="WP_143033090.1">
    <property type="nucleotide sequence ID" value="NZ_FJNA01000002.1"/>
</dbReference>
<reference evidence="2 3" key="1">
    <citation type="submission" date="2016-10" db="EMBL/GenBank/DDBJ databases">
        <authorList>
            <person name="Varghese N."/>
            <person name="Submissions S."/>
        </authorList>
    </citation>
    <scope>NUCLEOTIDE SEQUENCE [LARGE SCALE GENOMIC DNA]</scope>
    <source>
        <strain evidence="2 3">DSM 14526</strain>
    </source>
</reference>
<dbReference type="Pfam" id="PF09643">
    <property type="entry name" value="YopX"/>
    <property type="match status" value="1"/>
</dbReference>
<organism evidence="2 3">
    <name type="scientific">Trichococcus collinsii</name>
    <dbReference type="NCBI Taxonomy" id="157076"/>
    <lineage>
        <taxon>Bacteria</taxon>
        <taxon>Bacillati</taxon>
        <taxon>Bacillota</taxon>
        <taxon>Bacilli</taxon>
        <taxon>Lactobacillales</taxon>
        <taxon>Carnobacteriaceae</taxon>
        <taxon>Trichococcus</taxon>
    </lineage>
</organism>
<comment type="caution">
    <text evidence="2">The sequence shown here is derived from an EMBL/GenBank/DDBJ whole genome shotgun (WGS) entry which is preliminary data.</text>
</comment>
<evidence type="ECO:0000313" key="2">
    <source>
        <dbReference type="EMBL" id="SDZ96306.1"/>
    </source>
</evidence>